<proteinExistence type="predicted"/>
<gene>
    <name evidence="2" type="ORF">UC3_01385</name>
</gene>
<protein>
    <submittedName>
        <fullName evidence="2">Uncharacterized protein</fullName>
    </submittedName>
</protein>
<comment type="caution">
    <text evidence="2">The sequence shown here is derived from an EMBL/GenBank/DDBJ whole genome shotgun (WGS) entry which is preliminary data.</text>
</comment>
<reference evidence="2 3" key="1">
    <citation type="submission" date="2013-02" db="EMBL/GenBank/DDBJ databases">
        <title>The Genome Sequence of Enterococcus phoeniculicola BAA-412.</title>
        <authorList>
            <consortium name="The Broad Institute Genome Sequencing Platform"/>
            <consortium name="The Broad Institute Genome Sequencing Center for Infectious Disease"/>
            <person name="Earl A.M."/>
            <person name="Gilmore M.S."/>
            <person name="Lebreton F."/>
            <person name="Walker B."/>
            <person name="Young S.K."/>
            <person name="Zeng Q."/>
            <person name="Gargeya S."/>
            <person name="Fitzgerald M."/>
            <person name="Haas B."/>
            <person name="Abouelleil A."/>
            <person name="Alvarado L."/>
            <person name="Arachchi H.M."/>
            <person name="Berlin A.M."/>
            <person name="Chapman S.B."/>
            <person name="Dewar J."/>
            <person name="Goldberg J."/>
            <person name="Griggs A."/>
            <person name="Gujja S."/>
            <person name="Hansen M."/>
            <person name="Howarth C."/>
            <person name="Imamovic A."/>
            <person name="Larimer J."/>
            <person name="McCowan C."/>
            <person name="Murphy C."/>
            <person name="Neiman D."/>
            <person name="Pearson M."/>
            <person name="Priest M."/>
            <person name="Roberts A."/>
            <person name="Saif S."/>
            <person name="Shea T."/>
            <person name="Sisk P."/>
            <person name="Sykes S."/>
            <person name="Wortman J."/>
            <person name="Nusbaum C."/>
            <person name="Birren B."/>
        </authorList>
    </citation>
    <scope>NUCLEOTIDE SEQUENCE [LARGE SCALE GENOMIC DNA]</scope>
    <source>
        <strain evidence="2 3">ATCC BAA-412</strain>
    </source>
</reference>
<accession>R3WUP8</accession>
<dbReference type="EMBL" id="AJAT01000012">
    <property type="protein sequence ID" value="EOL45495.1"/>
    <property type="molecule type" value="Genomic_DNA"/>
</dbReference>
<dbReference type="HOGENOM" id="CLU_124888_0_0_9"/>
<evidence type="ECO:0000313" key="2">
    <source>
        <dbReference type="EMBL" id="EOL45495.1"/>
    </source>
</evidence>
<keyword evidence="1" id="KW-0812">Transmembrane</keyword>
<sequence>MITSSVLDYTDSQNIEIIGIDENGNEHFINPNARFSSSIIYIGVKINYTSKADGNHLISVFNQSYGMGTLGDAIAIFSGALGGLPGAVVGGFVGLGFNGFRSRCKEGVAAIKAHPSKGAIYMYLDHVTWKAS</sequence>
<feature type="transmembrane region" description="Helical" evidence="1">
    <location>
        <begin position="73"/>
        <end position="97"/>
    </location>
</feature>
<evidence type="ECO:0000256" key="1">
    <source>
        <dbReference type="SAM" id="Phobius"/>
    </source>
</evidence>
<keyword evidence="1" id="KW-0472">Membrane</keyword>
<keyword evidence="3" id="KW-1185">Reference proteome</keyword>
<evidence type="ECO:0000313" key="3">
    <source>
        <dbReference type="Proteomes" id="UP000013785"/>
    </source>
</evidence>
<keyword evidence="1" id="KW-1133">Transmembrane helix</keyword>
<organism evidence="2 3">
    <name type="scientific">Enterococcus phoeniculicola ATCC BAA-412</name>
    <dbReference type="NCBI Taxonomy" id="1158610"/>
    <lineage>
        <taxon>Bacteria</taxon>
        <taxon>Bacillati</taxon>
        <taxon>Bacillota</taxon>
        <taxon>Bacilli</taxon>
        <taxon>Lactobacillales</taxon>
        <taxon>Enterococcaceae</taxon>
        <taxon>Enterococcus</taxon>
    </lineage>
</organism>
<dbReference type="AlphaFoldDB" id="R3WUP8"/>
<dbReference type="PATRIC" id="fig|1158610.3.peg.1365"/>
<dbReference type="RefSeq" id="WP_010768048.1">
    <property type="nucleotide sequence ID" value="NZ_ASWE01000003.1"/>
</dbReference>
<name>R3WUP8_9ENTE</name>
<dbReference type="Proteomes" id="UP000013785">
    <property type="component" value="Unassembled WGS sequence"/>
</dbReference>
<dbReference type="STRING" id="154621.RV11_GL000070"/>